<evidence type="ECO:0000313" key="2">
    <source>
        <dbReference type="Proteomes" id="UP000887116"/>
    </source>
</evidence>
<accession>A0A8X6GHV0</accession>
<keyword evidence="2" id="KW-1185">Reference proteome</keyword>
<gene>
    <name evidence="1" type="ORF">TNCT_139041</name>
</gene>
<organism evidence="1 2">
    <name type="scientific">Trichonephila clavata</name>
    <name type="common">Joro spider</name>
    <name type="synonym">Nephila clavata</name>
    <dbReference type="NCBI Taxonomy" id="2740835"/>
    <lineage>
        <taxon>Eukaryota</taxon>
        <taxon>Metazoa</taxon>
        <taxon>Ecdysozoa</taxon>
        <taxon>Arthropoda</taxon>
        <taxon>Chelicerata</taxon>
        <taxon>Arachnida</taxon>
        <taxon>Araneae</taxon>
        <taxon>Araneomorphae</taxon>
        <taxon>Entelegynae</taxon>
        <taxon>Araneoidea</taxon>
        <taxon>Nephilidae</taxon>
        <taxon>Trichonephila</taxon>
    </lineage>
</organism>
<dbReference type="Proteomes" id="UP000887116">
    <property type="component" value="Unassembled WGS sequence"/>
</dbReference>
<proteinExistence type="predicted"/>
<evidence type="ECO:0000313" key="1">
    <source>
        <dbReference type="EMBL" id="GFR02285.1"/>
    </source>
</evidence>
<dbReference type="EMBL" id="BMAO01015536">
    <property type="protein sequence ID" value="GFR02285.1"/>
    <property type="molecule type" value="Genomic_DNA"/>
</dbReference>
<reference evidence="1" key="1">
    <citation type="submission" date="2020-07" db="EMBL/GenBank/DDBJ databases">
        <title>Multicomponent nature underlies the extraordinary mechanical properties of spider dragline silk.</title>
        <authorList>
            <person name="Kono N."/>
            <person name="Nakamura H."/>
            <person name="Mori M."/>
            <person name="Yoshida Y."/>
            <person name="Ohtoshi R."/>
            <person name="Malay A.D."/>
            <person name="Moran D.A.P."/>
            <person name="Tomita M."/>
            <person name="Numata K."/>
            <person name="Arakawa K."/>
        </authorList>
    </citation>
    <scope>NUCLEOTIDE SEQUENCE</scope>
</reference>
<protein>
    <submittedName>
        <fullName evidence="1">Uncharacterized protein</fullName>
    </submittedName>
</protein>
<sequence length="162" mass="18356">MPLFNLTQSNVSRNYKTWMWSVICSLGSRIFFYNIPAPLVLGIQIPSLSKGIHRREKEQKQQHINQHNVHVVFGEPSCTQSRAAQQPFLVNVLSSILGGHLIGPYFLPTPLDGWVYLLITSTTRFSSSRICSVTAPLHVVPAWRKSSTLRNSSPRKTSQRNR</sequence>
<comment type="caution">
    <text evidence="1">The sequence shown here is derived from an EMBL/GenBank/DDBJ whole genome shotgun (WGS) entry which is preliminary data.</text>
</comment>
<name>A0A8X6GHV0_TRICU</name>
<dbReference type="AlphaFoldDB" id="A0A8X6GHV0"/>